<reference evidence="13" key="1">
    <citation type="submission" date="2025-08" db="UniProtKB">
        <authorList>
            <consortium name="Ensembl"/>
        </authorList>
    </citation>
    <scope>IDENTIFICATION</scope>
</reference>
<dbReference type="Proteomes" id="UP000472262">
    <property type="component" value="Unassembled WGS sequence"/>
</dbReference>
<evidence type="ECO:0000256" key="3">
    <source>
        <dbReference type="ARBA" id="ARBA00009034"/>
    </source>
</evidence>
<dbReference type="AlphaFoldDB" id="A0A672TC83"/>
<keyword evidence="11" id="KW-0732">Signal</keyword>
<dbReference type="PRINTS" id="PR00276">
    <property type="entry name" value="INSULINFAMLY"/>
</dbReference>
<protein>
    <recommendedName>
        <fullName evidence="12">Insulin-like domain-containing protein</fullName>
    </recommendedName>
</protein>
<organism evidence="13 14">
    <name type="scientific">Sinocyclocheilus grahami</name>
    <name type="common">Dianchi golden-line fish</name>
    <name type="synonym">Barbus grahami</name>
    <dbReference type="NCBI Taxonomy" id="75366"/>
    <lineage>
        <taxon>Eukaryota</taxon>
        <taxon>Metazoa</taxon>
        <taxon>Chordata</taxon>
        <taxon>Craniata</taxon>
        <taxon>Vertebrata</taxon>
        <taxon>Euteleostomi</taxon>
        <taxon>Actinopterygii</taxon>
        <taxon>Neopterygii</taxon>
        <taxon>Teleostei</taxon>
        <taxon>Ostariophysi</taxon>
        <taxon>Cypriniformes</taxon>
        <taxon>Cyprinidae</taxon>
        <taxon>Cyprininae</taxon>
        <taxon>Sinocyclocheilus</taxon>
    </lineage>
</organism>
<dbReference type="SUPFAM" id="SSF56994">
    <property type="entry name" value="Insulin-like"/>
    <property type="match status" value="1"/>
</dbReference>
<keyword evidence="14" id="KW-1185">Reference proteome</keyword>
<dbReference type="Pfam" id="PF00049">
    <property type="entry name" value="Insulin"/>
    <property type="match status" value="1"/>
</dbReference>
<dbReference type="InterPro" id="IPR022352">
    <property type="entry name" value="Ins/IGF/rlx"/>
</dbReference>
<dbReference type="SMART" id="SM00078">
    <property type="entry name" value="IlGF"/>
    <property type="match status" value="1"/>
</dbReference>
<dbReference type="CDD" id="cd04367">
    <property type="entry name" value="IlGF_insulin_like"/>
    <property type="match status" value="1"/>
</dbReference>
<dbReference type="GO" id="GO:0006006">
    <property type="term" value="P:glucose metabolic process"/>
    <property type="evidence" value="ECO:0007669"/>
    <property type="project" value="UniProtKB-KW"/>
</dbReference>
<evidence type="ECO:0000259" key="12">
    <source>
        <dbReference type="SMART" id="SM00078"/>
    </source>
</evidence>
<accession>A0A672TC83</accession>
<keyword evidence="6" id="KW-0313">Glucose metabolism</keyword>
<keyword evidence="9" id="KW-0119">Carbohydrate metabolism</keyword>
<evidence type="ECO:0000256" key="7">
    <source>
        <dbReference type="ARBA" id="ARBA00022702"/>
    </source>
</evidence>
<evidence type="ECO:0000256" key="2">
    <source>
        <dbReference type="ARBA" id="ARBA00004613"/>
    </source>
</evidence>
<feature type="domain" description="Insulin-like" evidence="12">
    <location>
        <begin position="31"/>
        <end position="103"/>
    </location>
</feature>
<keyword evidence="8" id="KW-1015">Disulfide bond</keyword>
<evidence type="ECO:0000256" key="9">
    <source>
        <dbReference type="ARBA" id="ARBA00023277"/>
    </source>
</evidence>
<feature type="chain" id="PRO_5025477595" description="Insulin-like domain-containing protein" evidence="11">
    <location>
        <begin position="28"/>
        <end position="105"/>
    </location>
</feature>
<evidence type="ECO:0000256" key="4">
    <source>
        <dbReference type="ARBA" id="ARBA00011207"/>
    </source>
</evidence>
<comment type="function">
    <text evidence="1">Insulin decreases blood glucose concentration. It increases cell permeability to monosaccharides, amino acids and fatty acids. It accelerates glycolysis, the pentose phosphate cycle, and glycogen synthesis in liver.</text>
</comment>
<evidence type="ECO:0000256" key="1">
    <source>
        <dbReference type="ARBA" id="ARBA00002985"/>
    </source>
</evidence>
<reference evidence="13" key="2">
    <citation type="submission" date="2025-09" db="UniProtKB">
        <authorList>
            <consortium name="Ensembl"/>
        </authorList>
    </citation>
    <scope>IDENTIFICATION</scope>
</reference>
<evidence type="ECO:0000256" key="8">
    <source>
        <dbReference type="ARBA" id="ARBA00023157"/>
    </source>
</evidence>
<feature type="signal peptide" evidence="11">
    <location>
        <begin position="1"/>
        <end position="27"/>
    </location>
</feature>
<evidence type="ECO:0000256" key="5">
    <source>
        <dbReference type="ARBA" id="ARBA00022525"/>
    </source>
</evidence>
<dbReference type="GO" id="GO:0005615">
    <property type="term" value="C:extracellular space"/>
    <property type="evidence" value="ECO:0007669"/>
    <property type="project" value="TreeGrafter"/>
</dbReference>
<dbReference type="PANTHER" id="PTHR11454">
    <property type="entry name" value="INSULIN/INSULIN GROWTH FACTOR"/>
    <property type="match status" value="1"/>
</dbReference>
<dbReference type="InterPro" id="IPR022353">
    <property type="entry name" value="Insulin_CS"/>
</dbReference>
<proteinExistence type="inferred from homology"/>
<name>A0A672TC83_SINGR</name>
<comment type="subcellular location">
    <subcellularLocation>
        <location evidence="2 10">Secreted</location>
    </subcellularLocation>
</comment>
<keyword evidence="7" id="KW-0372">Hormone</keyword>
<comment type="similarity">
    <text evidence="3 10">Belongs to the insulin family.</text>
</comment>
<dbReference type="InterPro" id="IPR004825">
    <property type="entry name" value="Insulin"/>
</dbReference>
<dbReference type="InterPro" id="IPR036438">
    <property type="entry name" value="Insulin-like_sf"/>
</dbReference>
<dbReference type="Ensembl" id="ENSSGRT00000118738.1">
    <property type="protein sequence ID" value="ENSSGRP00000111785.1"/>
    <property type="gene ID" value="ENSSGRG00000054941.1"/>
</dbReference>
<evidence type="ECO:0000256" key="10">
    <source>
        <dbReference type="RuleBase" id="RU000406"/>
    </source>
</evidence>
<dbReference type="PROSITE" id="PS00262">
    <property type="entry name" value="INSULIN"/>
    <property type="match status" value="1"/>
</dbReference>
<dbReference type="PANTHER" id="PTHR11454:SF9">
    <property type="entry name" value="INSULIN"/>
    <property type="match status" value="1"/>
</dbReference>
<dbReference type="GO" id="GO:0005179">
    <property type="term" value="F:hormone activity"/>
    <property type="evidence" value="ECO:0007669"/>
    <property type="project" value="UniProtKB-KW"/>
</dbReference>
<evidence type="ECO:0000256" key="11">
    <source>
        <dbReference type="SAM" id="SignalP"/>
    </source>
</evidence>
<dbReference type="OMA" id="YAFKDQM"/>
<dbReference type="Gene3D" id="1.10.100.10">
    <property type="entry name" value="Insulin-like"/>
    <property type="match status" value="1"/>
</dbReference>
<keyword evidence="5 10" id="KW-0964">Secreted</keyword>
<evidence type="ECO:0000313" key="14">
    <source>
        <dbReference type="Proteomes" id="UP000472262"/>
    </source>
</evidence>
<evidence type="ECO:0000256" key="6">
    <source>
        <dbReference type="ARBA" id="ARBA00022526"/>
    </source>
</evidence>
<evidence type="ECO:0000313" key="13">
    <source>
        <dbReference type="Ensembl" id="ENSSGRP00000111785.1"/>
    </source>
</evidence>
<dbReference type="InterPro" id="IPR016179">
    <property type="entry name" value="Insulin-like"/>
</dbReference>
<sequence>FFFWRMHRSGLLLLSLCAGSLVTHSGAFGNRRLRGIQLVEALLLVCGEKGLFYQPARRVREHTFRESENPFNRGTDRSTVAKRGIVEQCCHFYCDYYDLEDYCNT</sequence>
<comment type="subunit">
    <text evidence="4">Heterodimer of a B chain and an A chain linked by two disulfide bonds.</text>
</comment>